<gene>
    <name evidence="1" type="ORF">MiTe_02147</name>
</gene>
<reference evidence="1 2" key="1">
    <citation type="submission" date="2018-09" db="EMBL/GenBank/DDBJ databases">
        <title>Evolutionary history of phycoerythrin pigmentation in the water bloom-forming cyanobacterium Microcystis aeruginosa.</title>
        <authorList>
            <person name="Tanabe Y."/>
            <person name="Tanabe Y."/>
            <person name="Yamaguchi H."/>
        </authorList>
    </citation>
    <scope>NUCLEOTIDE SEQUENCE [LARGE SCALE GENOMIC DNA]</scope>
    <source>
        <strain evidence="1 2">NIES-2520</strain>
    </source>
</reference>
<name>A0A5A5RK33_MICAE</name>
<proteinExistence type="predicted"/>
<comment type="caution">
    <text evidence="1">The sequence shown here is derived from an EMBL/GenBank/DDBJ whole genome shotgun (WGS) entry which is preliminary data.</text>
</comment>
<protein>
    <recommendedName>
        <fullName evidence="3">Transposase DDE domain-containing protein</fullName>
    </recommendedName>
</protein>
<accession>A0A5A5RK33</accession>
<organism evidence="1 2">
    <name type="scientific">Microcystis aeruginosa NIES-2520</name>
    <dbReference type="NCBI Taxonomy" id="2303982"/>
    <lineage>
        <taxon>Bacteria</taxon>
        <taxon>Bacillati</taxon>
        <taxon>Cyanobacteriota</taxon>
        <taxon>Cyanophyceae</taxon>
        <taxon>Oscillatoriophycideae</taxon>
        <taxon>Chroococcales</taxon>
        <taxon>Microcystaceae</taxon>
        <taxon>Microcystis</taxon>
    </lineage>
</organism>
<dbReference type="AlphaFoldDB" id="A0A5A5RK33"/>
<sequence>MILSLGTSTHCRLYFEASALFKPSFCKASGVGDRTFCEKYGKLYLRRFLLEHWNRFMKQRLHWTLPKLGTTEKGQRWSDLIPIMTWQLW</sequence>
<evidence type="ECO:0000313" key="2">
    <source>
        <dbReference type="Proteomes" id="UP000324917"/>
    </source>
</evidence>
<dbReference type="EMBL" id="BHVP01000033">
    <property type="protein sequence ID" value="GCA75315.1"/>
    <property type="molecule type" value="Genomic_DNA"/>
</dbReference>
<evidence type="ECO:0000313" key="1">
    <source>
        <dbReference type="EMBL" id="GCA75315.1"/>
    </source>
</evidence>
<dbReference type="Proteomes" id="UP000324917">
    <property type="component" value="Unassembled WGS sequence"/>
</dbReference>
<evidence type="ECO:0008006" key="3">
    <source>
        <dbReference type="Google" id="ProtNLM"/>
    </source>
</evidence>